<evidence type="ECO:0008006" key="4">
    <source>
        <dbReference type="Google" id="ProtNLM"/>
    </source>
</evidence>
<keyword evidence="3" id="KW-1185">Reference proteome</keyword>
<dbReference type="EMBL" id="JACXYU010000003">
    <property type="protein sequence ID" value="MBD3931530.1"/>
    <property type="molecule type" value="Genomic_DNA"/>
</dbReference>
<evidence type="ECO:0000256" key="1">
    <source>
        <dbReference type="SAM" id="MobiDB-lite"/>
    </source>
</evidence>
<evidence type="ECO:0000313" key="3">
    <source>
        <dbReference type="Proteomes" id="UP000632289"/>
    </source>
</evidence>
<protein>
    <recommendedName>
        <fullName evidence="4">Toxin-antitoxin system, toxin component</fullName>
    </recommendedName>
</protein>
<sequence>MNIKTMRRSCAALVKDLDLPLPAEPEEVVAALCARMRQRLGRAVHHRLVAFPPDTVSGLWVATDDAHFILCEERTSPWHQLLITCHEFWHIEADHRATPGAEETTDALLFPSLDPGTVGRIVARRTHCTAEEEQEADFFASLLMARVSRWLPRRTWPVPPSAAAVVDRLENTLGRPTDGRPADTAPPHAPARDATPGQAPDDRGADVAPGRTR</sequence>
<dbReference type="RefSeq" id="WP_191208841.1">
    <property type="nucleotide sequence ID" value="NZ_BAABKL010000018.1"/>
</dbReference>
<dbReference type="AlphaFoldDB" id="A0A927IC46"/>
<comment type="caution">
    <text evidence="2">The sequence shown here is derived from an EMBL/GenBank/DDBJ whole genome shotgun (WGS) entry which is preliminary data.</text>
</comment>
<reference evidence="2" key="1">
    <citation type="submission" date="2020-09" db="EMBL/GenBank/DDBJ databases">
        <title>Secondary metabolite and genome analysis of marine Streptomyces chumphonensis KK1-2T.</title>
        <authorList>
            <person name="Phongsopitanun W."/>
            <person name="Kanchanasin P."/>
            <person name="Pittayakhajonwut P."/>
            <person name="Suwanborirux K."/>
            <person name="Tanasupawat S."/>
        </authorList>
    </citation>
    <scope>NUCLEOTIDE SEQUENCE</scope>
    <source>
        <strain evidence="2">KK1-2</strain>
    </source>
</reference>
<name>A0A927IC46_9ACTN</name>
<dbReference type="Proteomes" id="UP000632289">
    <property type="component" value="Unassembled WGS sequence"/>
</dbReference>
<accession>A0A927IC46</accession>
<gene>
    <name evidence="2" type="ORF">IF129_08125</name>
</gene>
<proteinExistence type="predicted"/>
<evidence type="ECO:0000313" key="2">
    <source>
        <dbReference type="EMBL" id="MBD3931530.1"/>
    </source>
</evidence>
<organism evidence="2 3">
    <name type="scientific">Streptomyces chumphonensis</name>
    <dbReference type="NCBI Taxonomy" id="1214925"/>
    <lineage>
        <taxon>Bacteria</taxon>
        <taxon>Bacillati</taxon>
        <taxon>Actinomycetota</taxon>
        <taxon>Actinomycetes</taxon>
        <taxon>Kitasatosporales</taxon>
        <taxon>Streptomycetaceae</taxon>
        <taxon>Streptomyces</taxon>
    </lineage>
</organism>
<feature type="region of interest" description="Disordered" evidence="1">
    <location>
        <begin position="172"/>
        <end position="213"/>
    </location>
</feature>